<keyword evidence="3" id="KW-1185">Reference proteome</keyword>
<accession>A0A2P5I2H2</accession>
<reference evidence="2" key="1">
    <citation type="submission" date="2017-09" db="EMBL/GenBank/DDBJ databases">
        <title>Polyketide synthases of a Diaporthe helianthi virulent isolate.</title>
        <authorList>
            <person name="Baroncelli R."/>
        </authorList>
    </citation>
    <scope>NUCLEOTIDE SEQUENCE [LARGE SCALE GENOMIC DNA]</scope>
    <source>
        <strain evidence="2">7/96</strain>
    </source>
</reference>
<dbReference type="Proteomes" id="UP000094444">
    <property type="component" value="Unassembled WGS sequence"/>
</dbReference>
<dbReference type="AlphaFoldDB" id="A0A2P5I2H2"/>
<dbReference type="PANTHER" id="PTHR24148:SF73">
    <property type="entry name" value="HET DOMAIN PROTEIN (AFU_ORTHOLOGUE AFUA_8G01020)"/>
    <property type="match status" value="1"/>
</dbReference>
<dbReference type="EMBL" id="MAVT02000341">
    <property type="protein sequence ID" value="POS76703.1"/>
    <property type="molecule type" value="Genomic_DNA"/>
</dbReference>
<dbReference type="STRING" id="158607.A0A2P5I2H2"/>
<evidence type="ECO:0000313" key="3">
    <source>
        <dbReference type="Proteomes" id="UP000094444"/>
    </source>
</evidence>
<dbReference type="InterPro" id="IPR010730">
    <property type="entry name" value="HET"/>
</dbReference>
<dbReference type="PANTHER" id="PTHR24148">
    <property type="entry name" value="ANKYRIN REPEAT DOMAIN-CONTAINING PROTEIN 39 HOMOLOG-RELATED"/>
    <property type="match status" value="1"/>
</dbReference>
<dbReference type="InParanoid" id="A0A2P5I2H2"/>
<proteinExistence type="predicted"/>
<dbReference type="OrthoDB" id="2288928at2759"/>
<evidence type="ECO:0000259" key="1">
    <source>
        <dbReference type="Pfam" id="PF06985"/>
    </source>
</evidence>
<name>A0A2P5I2H2_DIAHE</name>
<feature type="domain" description="Heterokaryon incompatibility" evidence="1">
    <location>
        <begin position="2"/>
        <end position="138"/>
    </location>
</feature>
<evidence type="ECO:0000313" key="2">
    <source>
        <dbReference type="EMBL" id="POS76703.1"/>
    </source>
</evidence>
<organism evidence="2 3">
    <name type="scientific">Diaporthe helianthi</name>
    <dbReference type="NCBI Taxonomy" id="158607"/>
    <lineage>
        <taxon>Eukaryota</taxon>
        <taxon>Fungi</taxon>
        <taxon>Dikarya</taxon>
        <taxon>Ascomycota</taxon>
        <taxon>Pezizomycotina</taxon>
        <taxon>Sordariomycetes</taxon>
        <taxon>Sordariomycetidae</taxon>
        <taxon>Diaporthales</taxon>
        <taxon>Diaporthaceae</taxon>
        <taxon>Diaporthe</taxon>
    </lineage>
</organism>
<comment type="caution">
    <text evidence="2">The sequence shown here is derived from an EMBL/GenBank/DDBJ whole genome shotgun (WGS) entry which is preliminary data.</text>
</comment>
<dbReference type="InterPro" id="IPR052895">
    <property type="entry name" value="HetReg/Transcr_Mod"/>
</dbReference>
<sequence>MLNGEEIEVRKNLADALRVFRRLNWFHMQSPYYGLWVDAVCINQADAAEQGAQVAMMRAIFAGSWTTVAFLGEASKTSHISMDLLRHLADLWATSYEVPPHVLSELQVDPGALGPGKWLALHDLLQRDYWSRLWVVQEAVLAPDNMPMFLGDEFITWRQVRDGLSAIHVHFWYVKDTCFAYDRNLLQDTHGVPESWDTETLHHIDKDLIRIVLKENLGESRTLVQGLDKVEGASRRAISTN</sequence>
<gene>
    <name evidence="2" type="ORF">DHEL01_v204905</name>
</gene>
<protein>
    <recommendedName>
        <fullName evidence="1">Heterokaryon incompatibility domain-containing protein</fullName>
    </recommendedName>
</protein>
<dbReference type="Pfam" id="PF06985">
    <property type="entry name" value="HET"/>
    <property type="match status" value="1"/>
</dbReference>